<name>A0AAU8JUH4_9ACTN</name>
<organism evidence="1">
    <name type="scientific">Kitasatospora camelliae</name>
    <dbReference type="NCBI Taxonomy" id="3156397"/>
    <lineage>
        <taxon>Bacteria</taxon>
        <taxon>Bacillati</taxon>
        <taxon>Actinomycetota</taxon>
        <taxon>Actinomycetes</taxon>
        <taxon>Kitasatosporales</taxon>
        <taxon>Streptomycetaceae</taxon>
        <taxon>Kitasatospora</taxon>
    </lineage>
</organism>
<dbReference type="AlphaFoldDB" id="A0AAU8JUH4"/>
<accession>A0AAU8JUH4</accession>
<dbReference type="RefSeq" id="WP_354639275.1">
    <property type="nucleotide sequence ID" value="NZ_CP159872.1"/>
</dbReference>
<reference evidence="1" key="1">
    <citation type="submission" date="2024-06" db="EMBL/GenBank/DDBJ databases">
        <title>The genome sequences of Kitasatospora sp. strain HUAS MG31.</title>
        <authorList>
            <person name="Mo P."/>
        </authorList>
    </citation>
    <scope>NUCLEOTIDE SEQUENCE</scope>
    <source>
        <strain evidence="1">HUAS MG31</strain>
    </source>
</reference>
<sequence>MARLRWLRTGAGEFRWTGRLGYLRTASGAERCVHLRVMPAGRGGGSLTALLVSAGPLGPWGVCTDTSYPTPREVRAILDHALAQGWDPAAQGADFAVTAELDGWEVHSPSHAPGRVRHHLRMLSAATPADEPALLERASADRDPQVAEAVAAEHLDRRAAELLTGPGFPAWLAALPPLGAPHAERLRAWSLLRAAETGAPWTPAEVLALADRHQRTLAERATDPALLALLATAAGTPPARAAATTRLSLLHPQGHPAARCQNPLADPPGGR</sequence>
<protein>
    <recommendedName>
        <fullName evidence="2">PE-PGRS family protein</fullName>
    </recommendedName>
</protein>
<evidence type="ECO:0008006" key="2">
    <source>
        <dbReference type="Google" id="ProtNLM"/>
    </source>
</evidence>
<proteinExistence type="predicted"/>
<dbReference type="EMBL" id="CP159872">
    <property type="protein sequence ID" value="XCM78973.1"/>
    <property type="molecule type" value="Genomic_DNA"/>
</dbReference>
<gene>
    <name evidence="1" type="ORF">ABWK59_08540</name>
</gene>
<evidence type="ECO:0000313" key="1">
    <source>
        <dbReference type="EMBL" id="XCM78973.1"/>
    </source>
</evidence>
<dbReference type="KEGG" id="kcm:ABWK59_08540"/>